<dbReference type="Gramene" id="Manes.09G035400.1.v8.1">
    <property type="protein sequence ID" value="Manes.09G035400.1.v8.1.CDS"/>
    <property type="gene ID" value="Manes.09G035400.v8.1"/>
</dbReference>
<protein>
    <submittedName>
        <fullName evidence="1">Uncharacterized protein</fullName>
    </submittedName>
</protein>
<name>A0A2C9V7M4_MANES</name>
<accession>A0A2C9V7M4</accession>
<dbReference type="EMBL" id="CM004395">
    <property type="protein sequence ID" value="OAY40604.1"/>
    <property type="molecule type" value="Genomic_DNA"/>
</dbReference>
<dbReference type="PANTHER" id="PTHR36355:SF1">
    <property type="entry name" value="EXPRESSED PROTEIN"/>
    <property type="match status" value="1"/>
</dbReference>
<reference evidence="2" key="1">
    <citation type="journal article" date="2016" name="Nat. Biotechnol.">
        <title>Sequencing wild and cultivated cassava and related species reveals extensive interspecific hybridization and genetic diversity.</title>
        <authorList>
            <person name="Bredeson J.V."/>
            <person name="Lyons J.B."/>
            <person name="Prochnik S.E."/>
            <person name="Wu G.A."/>
            <person name="Ha C.M."/>
            <person name="Edsinger-Gonzales E."/>
            <person name="Grimwood J."/>
            <person name="Schmutz J."/>
            <person name="Rabbi I.Y."/>
            <person name="Egesi C."/>
            <person name="Nauluvula P."/>
            <person name="Lebot V."/>
            <person name="Ndunguru J."/>
            <person name="Mkamilo G."/>
            <person name="Bart R.S."/>
            <person name="Setter T.L."/>
            <person name="Gleadow R.M."/>
            <person name="Kulakow P."/>
            <person name="Ferguson M.E."/>
            <person name="Rounsley S."/>
            <person name="Rokhsar D.S."/>
        </authorList>
    </citation>
    <scope>NUCLEOTIDE SEQUENCE [LARGE SCALE GENOMIC DNA]</scope>
    <source>
        <strain evidence="2">cv. AM560-2</strain>
    </source>
</reference>
<dbReference type="PANTHER" id="PTHR36355">
    <property type="entry name" value="EXPRESSED PROTEIN"/>
    <property type="match status" value="1"/>
</dbReference>
<organism evidence="1 2">
    <name type="scientific">Manihot esculenta</name>
    <name type="common">Cassava</name>
    <name type="synonym">Jatropha manihot</name>
    <dbReference type="NCBI Taxonomy" id="3983"/>
    <lineage>
        <taxon>Eukaryota</taxon>
        <taxon>Viridiplantae</taxon>
        <taxon>Streptophyta</taxon>
        <taxon>Embryophyta</taxon>
        <taxon>Tracheophyta</taxon>
        <taxon>Spermatophyta</taxon>
        <taxon>Magnoliopsida</taxon>
        <taxon>eudicotyledons</taxon>
        <taxon>Gunneridae</taxon>
        <taxon>Pentapetalae</taxon>
        <taxon>rosids</taxon>
        <taxon>fabids</taxon>
        <taxon>Malpighiales</taxon>
        <taxon>Euphorbiaceae</taxon>
        <taxon>Crotonoideae</taxon>
        <taxon>Manihoteae</taxon>
        <taxon>Manihot</taxon>
    </lineage>
</organism>
<dbReference type="OrthoDB" id="1731546at2759"/>
<dbReference type="Proteomes" id="UP000091857">
    <property type="component" value="Chromosome 9"/>
</dbReference>
<evidence type="ECO:0000313" key="2">
    <source>
        <dbReference type="Proteomes" id="UP000091857"/>
    </source>
</evidence>
<comment type="caution">
    <text evidence="1">The sequence shown here is derived from an EMBL/GenBank/DDBJ whole genome shotgun (WGS) entry which is preliminary data.</text>
</comment>
<evidence type="ECO:0000313" key="1">
    <source>
        <dbReference type="EMBL" id="OAY40604.1"/>
    </source>
</evidence>
<gene>
    <name evidence="1" type="ORF">MANES_09G035400v8</name>
</gene>
<sequence>METTAAYAAPTVQRVTKKSSDELLRKFAELGEDEPKKRPKISKTSKEVVAYCESPNSITLVERRSLLLPQLSEKSILLRQLGSRLRARDIKNTPIFVAIEKTWRKTLEGASKLLLEKHCNRHRRLISDVV</sequence>
<dbReference type="OMA" id="HYNTHRR"/>
<proteinExistence type="predicted"/>
<keyword evidence="2" id="KW-1185">Reference proteome</keyword>
<dbReference type="STRING" id="3983.A0A2C9V7M4"/>
<dbReference type="AlphaFoldDB" id="A0A2C9V7M4"/>